<dbReference type="RefSeq" id="WP_167692946.1">
    <property type="nucleotide sequence ID" value="NZ_CP020472.1"/>
</dbReference>
<evidence type="ECO:0000256" key="1">
    <source>
        <dbReference type="ARBA" id="ARBA00004370"/>
    </source>
</evidence>
<evidence type="ECO:0000313" key="6">
    <source>
        <dbReference type="EMBL" id="ARD23990.1"/>
    </source>
</evidence>
<keyword evidence="7" id="KW-1185">Reference proteome</keyword>
<accession>A0ABN4YKI4</accession>
<evidence type="ECO:0000259" key="5">
    <source>
        <dbReference type="PROSITE" id="PS51123"/>
    </source>
</evidence>
<evidence type="ECO:0000313" key="7">
    <source>
        <dbReference type="Proteomes" id="UP000191820"/>
    </source>
</evidence>
<keyword evidence="4" id="KW-0732">Signal</keyword>
<sequence length="206" mass="23091">MKHLNMLPLCLVALMLSACIETPKPAMVEQQSRDLTDVDADGVITARDLCLTTPDGSVINNDGCENAVTVEKKASRVVMFEFDKHTLTEYESNRLAKMVNAVKHHPDAKIYLIGDTSPEGSDTYNHELAKKRTEEITRLIVAQGINKQNITSQVYFEDNMIPAAIKGREHRLVAVAKWQESGIEKSWHIFSTEKQPQKDKKRASGI</sequence>
<dbReference type="Proteomes" id="UP000191820">
    <property type="component" value="Chromosome"/>
</dbReference>
<comment type="subcellular location">
    <subcellularLocation>
        <location evidence="1">Membrane</location>
    </subcellularLocation>
</comment>
<evidence type="ECO:0000256" key="3">
    <source>
        <dbReference type="PROSITE-ProRule" id="PRU00473"/>
    </source>
</evidence>
<dbReference type="PROSITE" id="PS51257">
    <property type="entry name" value="PROKAR_LIPOPROTEIN"/>
    <property type="match status" value="1"/>
</dbReference>
<keyword evidence="2 3" id="KW-0472">Membrane</keyword>
<dbReference type="PROSITE" id="PS51123">
    <property type="entry name" value="OMPA_2"/>
    <property type="match status" value="1"/>
</dbReference>
<dbReference type="EMBL" id="CP020472">
    <property type="protein sequence ID" value="ARD23990.1"/>
    <property type="molecule type" value="Genomic_DNA"/>
</dbReference>
<dbReference type="Pfam" id="PF00691">
    <property type="entry name" value="OmpA"/>
    <property type="match status" value="1"/>
</dbReference>
<dbReference type="SUPFAM" id="SSF103088">
    <property type="entry name" value="OmpA-like"/>
    <property type="match status" value="1"/>
</dbReference>
<feature type="domain" description="OmpA-like" evidence="5">
    <location>
        <begin position="67"/>
        <end position="191"/>
    </location>
</feature>
<organism evidence="6 7">
    <name type="scientific">Shewanella japonica</name>
    <dbReference type="NCBI Taxonomy" id="93973"/>
    <lineage>
        <taxon>Bacteria</taxon>
        <taxon>Pseudomonadati</taxon>
        <taxon>Pseudomonadota</taxon>
        <taxon>Gammaproteobacteria</taxon>
        <taxon>Alteromonadales</taxon>
        <taxon>Shewanellaceae</taxon>
        <taxon>Shewanella</taxon>
    </lineage>
</organism>
<feature type="signal peptide" evidence="4">
    <location>
        <begin position="1"/>
        <end position="18"/>
    </location>
</feature>
<proteinExistence type="predicted"/>
<dbReference type="Gene3D" id="3.30.1330.60">
    <property type="entry name" value="OmpA-like domain"/>
    <property type="match status" value="1"/>
</dbReference>
<feature type="chain" id="PRO_5046531056" description="OmpA-like domain-containing protein" evidence="4">
    <location>
        <begin position="19"/>
        <end position="206"/>
    </location>
</feature>
<evidence type="ECO:0000256" key="4">
    <source>
        <dbReference type="SAM" id="SignalP"/>
    </source>
</evidence>
<name>A0ABN4YKI4_9GAMM</name>
<dbReference type="PRINTS" id="PR01021">
    <property type="entry name" value="OMPADOMAIN"/>
</dbReference>
<evidence type="ECO:0000256" key="2">
    <source>
        <dbReference type="ARBA" id="ARBA00023136"/>
    </source>
</evidence>
<gene>
    <name evidence="6" type="ORF">SJ2017_3751</name>
</gene>
<dbReference type="InterPro" id="IPR036737">
    <property type="entry name" value="OmpA-like_sf"/>
</dbReference>
<reference evidence="6 7" key="1">
    <citation type="submission" date="2017-03" db="EMBL/GenBank/DDBJ databases">
        <title>Genome sequencing of Shewanella japonica KCTC 22435.</title>
        <authorList>
            <person name="Kim K.M."/>
        </authorList>
    </citation>
    <scope>NUCLEOTIDE SEQUENCE [LARGE SCALE GENOMIC DNA]</scope>
    <source>
        <strain evidence="6 7">KCTC 22435</strain>
    </source>
</reference>
<dbReference type="InterPro" id="IPR006665">
    <property type="entry name" value="OmpA-like"/>
</dbReference>
<protein>
    <recommendedName>
        <fullName evidence="5">OmpA-like domain-containing protein</fullName>
    </recommendedName>
</protein>
<dbReference type="InterPro" id="IPR006664">
    <property type="entry name" value="OMP_bac"/>
</dbReference>